<protein>
    <submittedName>
        <fullName evidence="1">Uncharacterized protein</fullName>
    </submittedName>
</protein>
<evidence type="ECO:0000313" key="1">
    <source>
        <dbReference type="EMBL" id="QEF16440.1"/>
    </source>
</evidence>
<dbReference type="AlphaFoldDB" id="A0A5B9HTF1"/>
<sequence>MPYIDSTPQDYPSKFEEDNLQDVFAQMLIDNGWTLVRNFYKAAVDTRAYNRRTDQVNYAIARHTIFRNADGKLLGFATISQFPLKYKYEKKQPIRRPHDDTDPNDPNFKMKPTWDEWIKQKYVDNTTRTNLYFYMLEKLPNSNLVKEDGIVSIVTMPGMGGTSFEQDRDRDRDDWSKWWYEYFEGNYHVEDRDYDPEDLIYEEKLLSASPFHVIRSALDIEVLETRWDTDMQEAVIEKADPRVMQSPIVKTTLRAEFLEHINDPLWHTNWWTDSEVRVKGHIDSTTFFLVLQADTAPVWEKNLVPTIPLYFGKVNSLDGDKDEGYALFSGTIPPVKRVDSTRKETTFSWRKIMPGDTILYVNDATKLPEAPALLTINGTEVVKLIEKKGNYLTVERAQLGTFMRAPYWDTGATIARLSTNNASKRVKNEDVVSLFDFDDPGATVGETIYPLLKLYPHHSSNGVDSVMVSRSRFGARYQAHYLSWNAPSNQLPPNRVDEIGKKYPRAYNPVEKTNNYKYQFNTSRYSDKVHSSRIYVVHPEEGVRGYLDKAIGFNSQGMSATNLRVAKQNCPEKVYEMYKPHSIGAVSPLTKLPVTPFRPVGLGIYSEDFNPNEVPHDIKNDKTPSGEVKITKVLSPISQTIDVEFELPTDKDLKHVNIYLDGKIYATGITGTTYYRLMGLNTGFKPEIKITTVDSAGNESVGITATPIEVS</sequence>
<name>A0A5B9HTF1_BACCE</name>
<reference evidence="1" key="1">
    <citation type="submission" date="2019-08" db="EMBL/GenBank/DDBJ databases">
        <title>Antibiosis Participates in the Biocontrol of Bucillus cereus 0-9 Against Rice Sheath Blight.</title>
        <authorList>
            <person name="Wang G."/>
            <person name="Liu F."/>
        </authorList>
    </citation>
    <scope>NUCLEOTIDE SEQUENCE</scope>
    <source>
        <strain evidence="1">09</strain>
    </source>
</reference>
<proteinExistence type="predicted"/>
<accession>A0A5B9HTF1</accession>
<organism evidence="1">
    <name type="scientific">Bacillus cereus</name>
    <dbReference type="NCBI Taxonomy" id="1396"/>
    <lineage>
        <taxon>Bacteria</taxon>
        <taxon>Bacillati</taxon>
        <taxon>Bacillota</taxon>
        <taxon>Bacilli</taxon>
        <taxon>Bacillales</taxon>
        <taxon>Bacillaceae</taxon>
        <taxon>Bacillus</taxon>
        <taxon>Bacillus cereus group</taxon>
    </lineage>
</organism>
<gene>
    <name evidence="1" type="ORF">FRY47_08680</name>
</gene>
<dbReference type="RefSeq" id="WP_001146343.1">
    <property type="nucleotide sequence ID" value="NZ_CP187290.1"/>
</dbReference>
<dbReference type="EMBL" id="CP042874">
    <property type="protein sequence ID" value="QEF16440.1"/>
    <property type="molecule type" value="Genomic_DNA"/>
</dbReference>